<reference evidence="2 3" key="1">
    <citation type="journal article" date="2014" name="Syst. Appl. Microbiol.">
        <title>Evidence for the existence of two new members of the family Chlamydiaceae and proposal of Chlamydia avium sp. nov. and Chlamydia gallinacea sp. nov.</title>
        <authorList>
            <person name="Sachse K."/>
            <person name="Laroucau K."/>
            <person name="Riege K."/>
            <person name="Wehner S."/>
            <person name="Dilcher M."/>
            <person name="Creasy H.H."/>
            <person name="Weidmann M."/>
            <person name="Myers G."/>
            <person name="Vorimore F."/>
            <person name="Vicari N."/>
            <person name="Magnino S."/>
            <person name="Liebler-Tenorio E."/>
            <person name="Ruettger A."/>
            <person name="Bavoil P.M."/>
            <person name="Hufert F.T."/>
            <person name="Rossello-Mora R."/>
            <person name="Marz M."/>
        </authorList>
    </citation>
    <scope>NUCLEOTIDE SEQUENCE [LARGE SCALE GENOMIC DNA]</scope>
    <source>
        <strain evidence="2 3">08-1274/3</strain>
    </source>
</reference>
<gene>
    <name evidence="2" type="ORF">M787_003050</name>
</gene>
<sequence length="223" mass="25230">MNPQIDKLCGKIAYLGLNSHTAKHYSADHIPVIKIVPYAKSSPQIRRAIQYVKYSSHAILTSPSSTSLFFATMRKQRYLNNLHYLCVGKVTAKRLLHFLPQARYSLAATETGEGILPLVASLPHTARILYPHSSLSRPVITDFLIKENKQFVSYPHYTVKPLSPRPSCFTPYKHIIFTSPSGVRAYAQLFPCLPQKMYWCLGPITLKEFQKTSNIKANLLPNI</sequence>
<dbReference type="InterPro" id="IPR003754">
    <property type="entry name" value="4pyrrol_synth_uPrphyn_synth"/>
</dbReference>
<dbReference type="InterPro" id="IPR036108">
    <property type="entry name" value="4pyrrol_syn_uPrphyn_synt_sf"/>
</dbReference>
<dbReference type="AlphaFoldDB" id="A0A173DZG9"/>
<dbReference type="Gene3D" id="3.40.50.10090">
    <property type="match status" value="2"/>
</dbReference>
<dbReference type="RefSeq" id="WP_021828099.1">
    <property type="nucleotide sequence ID" value="NZ_CP015840.1"/>
</dbReference>
<dbReference type="STRING" id="1143323.M787_003050"/>
<organism evidence="2 3">
    <name type="scientific">Chlamydia gallinacea 08-1274/3</name>
    <dbReference type="NCBI Taxonomy" id="1143323"/>
    <lineage>
        <taxon>Bacteria</taxon>
        <taxon>Pseudomonadati</taxon>
        <taxon>Chlamydiota</taxon>
        <taxon>Chlamydiia</taxon>
        <taxon>Chlamydiales</taxon>
        <taxon>Chlamydiaceae</taxon>
        <taxon>Chlamydia/Chlamydophila group</taxon>
        <taxon>Chlamydia</taxon>
    </lineage>
</organism>
<dbReference type="OrthoDB" id="21594at2"/>
<dbReference type="EMBL" id="CP015840">
    <property type="protein sequence ID" value="ANG66286.1"/>
    <property type="molecule type" value="Genomic_DNA"/>
</dbReference>
<dbReference type="Proteomes" id="UP000019147">
    <property type="component" value="Chromosome"/>
</dbReference>
<evidence type="ECO:0000313" key="2">
    <source>
        <dbReference type="EMBL" id="ANG66286.1"/>
    </source>
</evidence>
<proteinExistence type="predicted"/>
<dbReference type="Pfam" id="PF02602">
    <property type="entry name" value="HEM4"/>
    <property type="match status" value="1"/>
</dbReference>
<dbReference type="GeneID" id="81478281"/>
<accession>A0A173DZG9</accession>
<dbReference type="CDD" id="cd06578">
    <property type="entry name" value="HemD"/>
    <property type="match status" value="1"/>
</dbReference>
<name>A0A173DZG9_9CHLA</name>
<feature type="domain" description="Tetrapyrrole biosynthesis uroporphyrinogen III synthase" evidence="1">
    <location>
        <begin position="26"/>
        <end position="211"/>
    </location>
</feature>
<evidence type="ECO:0000313" key="3">
    <source>
        <dbReference type="Proteomes" id="UP000019147"/>
    </source>
</evidence>
<dbReference type="GO" id="GO:0033014">
    <property type="term" value="P:tetrapyrrole biosynthetic process"/>
    <property type="evidence" value="ECO:0007669"/>
    <property type="project" value="InterPro"/>
</dbReference>
<dbReference type="SUPFAM" id="SSF69618">
    <property type="entry name" value="HemD-like"/>
    <property type="match status" value="1"/>
</dbReference>
<dbReference type="GO" id="GO:0004852">
    <property type="term" value="F:uroporphyrinogen-III synthase activity"/>
    <property type="evidence" value="ECO:0007669"/>
    <property type="project" value="InterPro"/>
</dbReference>
<dbReference type="eggNOG" id="COG1587">
    <property type="taxonomic scope" value="Bacteria"/>
</dbReference>
<evidence type="ECO:0000259" key="1">
    <source>
        <dbReference type="Pfam" id="PF02602"/>
    </source>
</evidence>
<dbReference type="KEGG" id="cgz:M787_003050"/>
<protein>
    <submittedName>
        <fullName evidence="2">Uroporphyrinogen-III synthase</fullName>
    </submittedName>
</protein>